<feature type="transmembrane region" description="Helical" evidence="11">
    <location>
        <begin position="277"/>
        <end position="301"/>
    </location>
</feature>
<keyword evidence="9" id="KW-0325">Glycoprotein</keyword>
<dbReference type="Gene3D" id="1.10.510.10">
    <property type="entry name" value="Transferase(Phosphotransferase) domain 1"/>
    <property type="match status" value="1"/>
</dbReference>
<evidence type="ECO:0000256" key="10">
    <source>
        <dbReference type="PROSITE-ProRule" id="PRU10141"/>
    </source>
</evidence>
<keyword evidence="4" id="KW-0677">Repeat</keyword>
<feature type="signal peptide" evidence="12">
    <location>
        <begin position="1"/>
        <end position="21"/>
    </location>
</feature>
<dbReference type="Gene3D" id="3.30.200.20">
    <property type="entry name" value="Phosphorylase Kinase, domain 1"/>
    <property type="match status" value="1"/>
</dbReference>
<dbReference type="GO" id="GO:0005524">
    <property type="term" value="F:ATP binding"/>
    <property type="evidence" value="ECO:0007669"/>
    <property type="project" value="UniProtKB-UniRule"/>
</dbReference>
<organism evidence="15 16">
    <name type="scientific">Vitis vinifera</name>
    <name type="common">Grape</name>
    <dbReference type="NCBI Taxonomy" id="29760"/>
    <lineage>
        <taxon>Eukaryota</taxon>
        <taxon>Viridiplantae</taxon>
        <taxon>Streptophyta</taxon>
        <taxon>Embryophyta</taxon>
        <taxon>Tracheophyta</taxon>
        <taxon>Spermatophyta</taxon>
        <taxon>Magnoliopsida</taxon>
        <taxon>eudicotyledons</taxon>
        <taxon>Gunneridae</taxon>
        <taxon>Pentapetalae</taxon>
        <taxon>rosids</taxon>
        <taxon>Vitales</taxon>
        <taxon>Vitaceae</taxon>
        <taxon>Viteae</taxon>
        <taxon>Vitis</taxon>
    </lineage>
</organism>
<feature type="domain" description="Gnk2-homologous" evidence="14">
    <location>
        <begin position="132"/>
        <end position="237"/>
    </location>
</feature>
<dbReference type="InterPro" id="IPR011009">
    <property type="entry name" value="Kinase-like_dom_sf"/>
</dbReference>
<dbReference type="GO" id="GO:0004674">
    <property type="term" value="F:protein serine/threonine kinase activity"/>
    <property type="evidence" value="ECO:0007669"/>
    <property type="project" value="UniProtKB-KW"/>
</dbReference>
<dbReference type="FunFam" id="1.10.510.10:FF:001543">
    <property type="entry name" value="Cysteine-rich receptor-like protein kinase 41"/>
    <property type="match status" value="1"/>
</dbReference>
<reference evidence="15 16" key="1">
    <citation type="journal article" date="2018" name="PLoS Genet.">
        <title>Population sequencing reveals clonal diversity and ancestral inbreeding in the grapevine cultivar Chardonnay.</title>
        <authorList>
            <person name="Roach M.J."/>
            <person name="Johnson D.L."/>
            <person name="Bohlmann J."/>
            <person name="van Vuuren H.J."/>
            <person name="Jones S.J."/>
            <person name="Pretorius I.S."/>
            <person name="Schmidt S.A."/>
            <person name="Borneman A.R."/>
        </authorList>
    </citation>
    <scope>NUCLEOTIDE SEQUENCE [LARGE SCALE GENOMIC DNA]</scope>
    <source>
        <strain evidence="16">cv. Chardonnay</strain>
        <tissue evidence="15">Leaf</tissue>
    </source>
</reference>
<keyword evidence="1" id="KW-0723">Serine/threonine-protein kinase</keyword>
<dbReference type="InterPro" id="IPR001245">
    <property type="entry name" value="Ser-Thr/Tyr_kinase_cat_dom"/>
</dbReference>
<feature type="chain" id="PRO_5019515457" evidence="12">
    <location>
        <begin position="22"/>
        <end position="672"/>
    </location>
</feature>
<dbReference type="CDD" id="cd14066">
    <property type="entry name" value="STKc_IRAK"/>
    <property type="match status" value="1"/>
</dbReference>
<evidence type="ECO:0000256" key="4">
    <source>
        <dbReference type="ARBA" id="ARBA00022737"/>
    </source>
</evidence>
<evidence type="ECO:0000256" key="3">
    <source>
        <dbReference type="ARBA" id="ARBA00022729"/>
    </source>
</evidence>
<dbReference type="Pfam" id="PF01657">
    <property type="entry name" value="Stress-antifung"/>
    <property type="match status" value="2"/>
</dbReference>
<comment type="caution">
    <text evidence="15">The sequence shown here is derived from an EMBL/GenBank/DDBJ whole genome shotgun (WGS) entry which is preliminary data.</text>
</comment>
<proteinExistence type="predicted"/>
<evidence type="ECO:0000256" key="6">
    <source>
        <dbReference type="ARBA" id="ARBA00022777"/>
    </source>
</evidence>
<dbReference type="InterPro" id="IPR008271">
    <property type="entry name" value="Ser/Thr_kinase_AS"/>
</dbReference>
<evidence type="ECO:0000313" key="16">
    <source>
        <dbReference type="Proteomes" id="UP000288805"/>
    </source>
</evidence>
<dbReference type="PANTHER" id="PTHR47973">
    <property type="entry name" value="CYSTEINE-RICH RECEPTOR-LIKE PROTEIN KINASE 3"/>
    <property type="match status" value="1"/>
</dbReference>
<sequence>MMSIPLLCCCLISLAAYLSLAYEDPRGQSCGETTYYAPNSTFSSNLDLALETLSNTTASTGFATTTAGDSSQTVTALALCRATITPSDCQLCVDAAASGVRSACPNQTVAQVWYTLCMLRYSGDYFVNKTDYTIAFMLYDARHAPDPDAYDVKVKMLMRNLSSTAGASEKRYAVGRTAAPENLTLYGYVDCTRDIDGDSCSGCLSAATSAINSCCLGQWAGWIATPTCNIQFNMDPVHEDWVNGPYVNTDTTPALASSPTTEPVMGPAGNGAGGGGLAIKISVILTVGTVVLVAVVLGVAMKWRKRERVEKGGSGISDEDNDQEIMRERIGTRNSIYDLDALVAATDNFCLANRLGAGGFGTVYKGIMENGEEIAVKKLTPGSTQGREEFSNEVRLLLKLQHRNLVRLFGCCVEGENRVLVYEYLRNKSLNYFLFDKSKSALLDWPKRYNIIMGVARGLLYLHEDSQLRIIHRDIKASNILLDEGMNPKIADFGLARLFKDEQTHHRTRRIAGTFGYMAPEYAIRGFMTAKIDVFSFGVLILEIISGRKNYDPQLNEQNRELLKLAWRLEQEGRIMELVDATIGSFSQDNVLKCVRVGLLCCQQLTQDRPTMSSAMLMLSNDSVTIPVAGRHGYQDTPCDPVAPHDSINTSADLENESFSKNSITFSLPNGR</sequence>
<keyword evidence="7 10" id="KW-0067">ATP-binding</keyword>
<evidence type="ECO:0000256" key="7">
    <source>
        <dbReference type="ARBA" id="ARBA00022840"/>
    </source>
</evidence>
<evidence type="ECO:0000259" key="13">
    <source>
        <dbReference type="PROSITE" id="PS50011"/>
    </source>
</evidence>
<evidence type="ECO:0000313" key="15">
    <source>
        <dbReference type="EMBL" id="RVW32382.1"/>
    </source>
</evidence>
<keyword evidence="5 10" id="KW-0547">Nucleotide-binding</keyword>
<keyword evidence="11" id="KW-1133">Transmembrane helix</keyword>
<dbReference type="Gene3D" id="3.30.430.20">
    <property type="entry name" value="Gnk2 domain, C-X8-C-X2-C motif"/>
    <property type="match status" value="2"/>
</dbReference>
<feature type="binding site" evidence="10">
    <location>
        <position position="378"/>
    </location>
    <ligand>
        <name>ATP</name>
        <dbReference type="ChEBI" id="CHEBI:30616"/>
    </ligand>
</feature>
<dbReference type="SUPFAM" id="SSF56112">
    <property type="entry name" value="Protein kinase-like (PK-like)"/>
    <property type="match status" value="1"/>
</dbReference>
<dbReference type="InterPro" id="IPR017441">
    <property type="entry name" value="Protein_kinase_ATP_BS"/>
</dbReference>
<evidence type="ECO:0000256" key="2">
    <source>
        <dbReference type="ARBA" id="ARBA00022679"/>
    </source>
</evidence>
<dbReference type="SMART" id="SM00220">
    <property type="entry name" value="S_TKc"/>
    <property type="match status" value="1"/>
</dbReference>
<evidence type="ECO:0000256" key="12">
    <source>
        <dbReference type="SAM" id="SignalP"/>
    </source>
</evidence>
<evidence type="ECO:0000256" key="1">
    <source>
        <dbReference type="ARBA" id="ARBA00022527"/>
    </source>
</evidence>
<gene>
    <name evidence="15" type="primary">CRK29_18</name>
    <name evidence="15" type="ORF">CK203_087537</name>
</gene>
<keyword evidence="11" id="KW-0472">Membrane</keyword>
<evidence type="ECO:0000256" key="8">
    <source>
        <dbReference type="ARBA" id="ARBA00023170"/>
    </source>
</evidence>
<keyword evidence="2" id="KW-0808">Transferase</keyword>
<feature type="domain" description="Gnk2-homologous" evidence="14">
    <location>
        <begin position="23"/>
        <end position="126"/>
    </location>
</feature>
<protein>
    <submittedName>
        <fullName evidence="15">Cysteine-rich receptor-like protein kinase 29</fullName>
    </submittedName>
</protein>
<dbReference type="AlphaFoldDB" id="A0A438DA99"/>
<dbReference type="PROSITE" id="PS50011">
    <property type="entry name" value="PROTEIN_KINASE_DOM"/>
    <property type="match status" value="1"/>
</dbReference>
<evidence type="ECO:0000259" key="14">
    <source>
        <dbReference type="PROSITE" id="PS51473"/>
    </source>
</evidence>
<evidence type="ECO:0000256" key="11">
    <source>
        <dbReference type="SAM" id="Phobius"/>
    </source>
</evidence>
<evidence type="ECO:0000256" key="5">
    <source>
        <dbReference type="ARBA" id="ARBA00022741"/>
    </source>
</evidence>
<keyword evidence="6 15" id="KW-0418">Kinase</keyword>
<dbReference type="InterPro" id="IPR038408">
    <property type="entry name" value="GNK2_sf"/>
</dbReference>
<keyword evidence="11" id="KW-0812">Transmembrane</keyword>
<dbReference type="PROSITE" id="PS00107">
    <property type="entry name" value="PROTEIN_KINASE_ATP"/>
    <property type="match status" value="1"/>
</dbReference>
<dbReference type="FunFam" id="3.30.200.20:FF:001238">
    <property type="entry name" value="Os08g0179000 protein"/>
    <property type="match status" value="1"/>
</dbReference>
<evidence type="ECO:0000256" key="9">
    <source>
        <dbReference type="ARBA" id="ARBA00023180"/>
    </source>
</evidence>
<feature type="domain" description="Protein kinase" evidence="13">
    <location>
        <begin position="349"/>
        <end position="624"/>
    </location>
</feature>
<keyword evidence="8 15" id="KW-0675">Receptor</keyword>
<dbReference type="InterPro" id="IPR052059">
    <property type="entry name" value="CR_Ser/Thr_kinase"/>
</dbReference>
<dbReference type="Proteomes" id="UP000288805">
    <property type="component" value="Unassembled WGS sequence"/>
</dbReference>
<dbReference type="InterPro" id="IPR002902">
    <property type="entry name" value="GNK2"/>
</dbReference>
<dbReference type="PROSITE" id="PS51473">
    <property type="entry name" value="GNK2"/>
    <property type="match status" value="2"/>
</dbReference>
<dbReference type="EMBL" id="QGNW01001721">
    <property type="protein sequence ID" value="RVW32382.1"/>
    <property type="molecule type" value="Genomic_DNA"/>
</dbReference>
<dbReference type="Pfam" id="PF07714">
    <property type="entry name" value="PK_Tyr_Ser-Thr"/>
    <property type="match status" value="1"/>
</dbReference>
<dbReference type="InterPro" id="IPR000719">
    <property type="entry name" value="Prot_kinase_dom"/>
</dbReference>
<accession>A0A438DA99</accession>
<dbReference type="CDD" id="cd23509">
    <property type="entry name" value="Gnk2-like"/>
    <property type="match status" value="2"/>
</dbReference>
<keyword evidence="3 12" id="KW-0732">Signal</keyword>
<name>A0A438DA99_VITVI</name>
<dbReference type="PROSITE" id="PS00108">
    <property type="entry name" value="PROTEIN_KINASE_ST"/>
    <property type="match status" value="1"/>
</dbReference>